<accession>A0A0A9SBF3</accession>
<organism evidence="1">
    <name type="scientific">Arundo donax</name>
    <name type="common">Giant reed</name>
    <name type="synonym">Donax arundinaceus</name>
    <dbReference type="NCBI Taxonomy" id="35708"/>
    <lineage>
        <taxon>Eukaryota</taxon>
        <taxon>Viridiplantae</taxon>
        <taxon>Streptophyta</taxon>
        <taxon>Embryophyta</taxon>
        <taxon>Tracheophyta</taxon>
        <taxon>Spermatophyta</taxon>
        <taxon>Magnoliopsida</taxon>
        <taxon>Liliopsida</taxon>
        <taxon>Poales</taxon>
        <taxon>Poaceae</taxon>
        <taxon>PACMAD clade</taxon>
        <taxon>Arundinoideae</taxon>
        <taxon>Arundineae</taxon>
        <taxon>Arundo</taxon>
    </lineage>
</organism>
<sequence>MGKNNFLWPYLNNFALHNSCFDLLIILCLFDIVLVSAFL</sequence>
<dbReference type="EMBL" id="GBRH01279874">
    <property type="protein sequence ID" value="JAD18021.1"/>
    <property type="molecule type" value="Transcribed_RNA"/>
</dbReference>
<proteinExistence type="predicted"/>
<protein>
    <submittedName>
        <fullName evidence="1">Uncharacterized protein</fullName>
    </submittedName>
</protein>
<dbReference type="AlphaFoldDB" id="A0A0A9SBF3"/>
<name>A0A0A9SBF3_ARUDO</name>
<evidence type="ECO:0000313" key="1">
    <source>
        <dbReference type="EMBL" id="JAD18021.1"/>
    </source>
</evidence>
<reference evidence="1" key="2">
    <citation type="journal article" date="2015" name="Data Brief">
        <title>Shoot transcriptome of the giant reed, Arundo donax.</title>
        <authorList>
            <person name="Barrero R.A."/>
            <person name="Guerrero F.D."/>
            <person name="Moolhuijzen P."/>
            <person name="Goolsby J.A."/>
            <person name="Tidwell J."/>
            <person name="Bellgard S.E."/>
            <person name="Bellgard M.I."/>
        </authorList>
    </citation>
    <scope>NUCLEOTIDE SEQUENCE</scope>
    <source>
        <tissue evidence="1">Shoot tissue taken approximately 20 cm above the soil surface</tissue>
    </source>
</reference>
<reference evidence="1" key="1">
    <citation type="submission" date="2014-09" db="EMBL/GenBank/DDBJ databases">
        <authorList>
            <person name="Magalhaes I.L.F."/>
            <person name="Oliveira U."/>
            <person name="Santos F.R."/>
            <person name="Vidigal T.H.D.A."/>
            <person name="Brescovit A.D."/>
            <person name="Santos A.J."/>
        </authorList>
    </citation>
    <scope>NUCLEOTIDE SEQUENCE</scope>
    <source>
        <tissue evidence="1">Shoot tissue taken approximately 20 cm above the soil surface</tissue>
    </source>
</reference>